<dbReference type="Proteomes" id="UP000240708">
    <property type="component" value="Unassembled WGS sequence"/>
</dbReference>
<protein>
    <submittedName>
        <fullName evidence="4">Uncharacterized protein DUF5118</fullName>
    </submittedName>
</protein>
<dbReference type="InterPro" id="IPR024079">
    <property type="entry name" value="MetalloPept_cat_dom_sf"/>
</dbReference>
<dbReference type="SUPFAM" id="SSF55486">
    <property type="entry name" value="Metalloproteases ('zincins'), catalytic domain"/>
    <property type="match status" value="1"/>
</dbReference>
<dbReference type="PANTHER" id="PTHR38478">
    <property type="entry name" value="PEPTIDASE M1A AND M12B"/>
    <property type="match status" value="1"/>
</dbReference>
<dbReference type="OrthoDB" id="9776599at2"/>
<dbReference type="AlphaFoldDB" id="A0A2P8DRQ0"/>
<reference evidence="4 5" key="1">
    <citation type="submission" date="2018-03" db="EMBL/GenBank/DDBJ databases">
        <title>Genomic Encyclopedia of Archaeal and Bacterial Type Strains, Phase II (KMG-II): from individual species to whole genera.</title>
        <authorList>
            <person name="Goeker M."/>
        </authorList>
    </citation>
    <scope>NUCLEOTIDE SEQUENCE [LARGE SCALE GENOMIC DNA]</scope>
    <source>
        <strain evidence="4 5">DSM 28057</strain>
    </source>
</reference>
<dbReference type="InterPro" id="IPR033428">
    <property type="entry name" value="DUF5118"/>
</dbReference>
<proteinExistence type="predicted"/>
<dbReference type="Pfam" id="PF16313">
    <property type="entry name" value="DUF4953"/>
    <property type="match status" value="1"/>
</dbReference>
<evidence type="ECO:0000313" key="5">
    <source>
        <dbReference type="Proteomes" id="UP000240708"/>
    </source>
</evidence>
<feature type="domain" description="DUF5117" evidence="2">
    <location>
        <begin position="78"/>
        <end position="270"/>
    </location>
</feature>
<gene>
    <name evidence="4" type="ORF">CLV48_11654</name>
</gene>
<dbReference type="CDD" id="cd04276">
    <property type="entry name" value="ZnMc_MMP_like_2"/>
    <property type="match status" value="1"/>
</dbReference>
<dbReference type="RefSeq" id="WP_106568888.1">
    <property type="nucleotide sequence ID" value="NZ_JAUVYL010000133.1"/>
</dbReference>
<dbReference type="Pfam" id="PF17148">
    <property type="entry name" value="DUF5117"/>
    <property type="match status" value="1"/>
</dbReference>
<dbReference type="InterPro" id="IPR034032">
    <property type="entry name" value="Zn_MMP-like_bac"/>
</dbReference>
<evidence type="ECO:0000259" key="2">
    <source>
        <dbReference type="Pfam" id="PF17148"/>
    </source>
</evidence>
<dbReference type="GO" id="GO:0008237">
    <property type="term" value="F:metallopeptidase activity"/>
    <property type="evidence" value="ECO:0007669"/>
    <property type="project" value="InterPro"/>
</dbReference>
<name>A0A2P8DRQ0_9BACT</name>
<dbReference type="EMBL" id="PYGF01000016">
    <property type="protein sequence ID" value="PSK99864.1"/>
    <property type="molecule type" value="Genomic_DNA"/>
</dbReference>
<feature type="domain" description="EcxA zinc-binding" evidence="1">
    <location>
        <begin position="395"/>
        <end position="706"/>
    </location>
</feature>
<feature type="domain" description="DUF5118" evidence="3">
    <location>
        <begin position="26"/>
        <end position="66"/>
    </location>
</feature>
<keyword evidence="5" id="KW-1185">Reference proteome</keyword>
<dbReference type="Gene3D" id="3.40.390.10">
    <property type="entry name" value="Collagenase (Catalytic Domain)"/>
    <property type="match status" value="1"/>
</dbReference>
<dbReference type="InterPro" id="IPR032534">
    <property type="entry name" value="EcxA_zinc-bd"/>
</dbReference>
<evidence type="ECO:0000313" key="4">
    <source>
        <dbReference type="EMBL" id="PSK99864.1"/>
    </source>
</evidence>
<sequence>MKNIILLSFLFTSIIAEGVIAQAIDKSKMNKKEGFFTFYTDEEKGKIYLEVDKLDFEFLYVNSMPAGIGSNDIGLDRGQLGRTRIVEFRKAGNKLLLVHKNYDFRAYSDNPSEVKAVKDAFAESVIWGFDISQNDNGKLLVDATNFFLQDAHMVSEKLGSSRQGSYKPDVSRSSLYFPMTKNFPKNTEVEAIVTVAGTPTGGYIRSVTPSPESVTVRQRHSFIELPDKGYQPREFDPRSGYFHISYMDFTSPIGEPIEKKFISRHRLEKKDPNAAISEPVKPIIYYLDRGTPEPVRSALLEGGNWWAEAFEAAGFKNAYRVELAPEDMDPMDVRYNVIQWVHRSTRGWSYGSSVRDPRTGEIIKGHVTLGSLRVRQDFLIAQGLLQPFEEGKPKNPKMLEMALARLRQLSAHEIGHTIGLAHSYASSPTNRASVMDYPYPLIKMDESGNIDLSEAYDDKIGDWDKWAVKYGYATIPQGENEKKYLSKILEDTYSAGHTFISDVDSRHPSSSHPHAHLWDNGTSASQELNRIMAIRKKKMESFGLNSIEDGQPEALMEEVFVPLYLMHRYQLEATAKLIGGLDYTYKVKGDNQRIQSRIEDNEQNRAFTSLLKAIHPKELAVPEHILDRLPPRPMGYTRNRETFPSRNGLNFDPLAPAENVVEMVFGLLFEAGRANRLHQQALFQSNLPSFTQVLDKTVESVFGENANETYEGEIKRMTQAKLVDHMIALANHPQASSSVKAEVRKKLKDFLFDNPSRNQFRSRTLASNPSGLRNSLKNNFDQYIADKIIAFLDLPEKLSTPVELSIPDGAPIGSEDMSCDFDY</sequence>
<evidence type="ECO:0000259" key="1">
    <source>
        <dbReference type="Pfam" id="PF16313"/>
    </source>
</evidence>
<dbReference type="PANTHER" id="PTHR38478:SF1">
    <property type="entry name" value="ZINC DEPENDENT METALLOPROTEASE DOMAIN LIPOPROTEIN"/>
    <property type="match status" value="1"/>
</dbReference>
<organism evidence="4 5">
    <name type="scientific">Cecembia rubra</name>
    <dbReference type="NCBI Taxonomy" id="1485585"/>
    <lineage>
        <taxon>Bacteria</taxon>
        <taxon>Pseudomonadati</taxon>
        <taxon>Bacteroidota</taxon>
        <taxon>Cytophagia</taxon>
        <taxon>Cytophagales</taxon>
        <taxon>Cyclobacteriaceae</taxon>
        <taxon>Cecembia</taxon>
    </lineage>
</organism>
<accession>A0A2P8DRQ0</accession>
<dbReference type="InterPro" id="IPR033413">
    <property type="entry name" value="DUF5117"/>
</dbReference>
<evidence type="ECO:0000259" key="3">
    <source>
        <dbReference type="Pfam" id="PF17162"/>
    </source>
</evidence>
<dbReference type="Pfam" id="PF17162">
    <property type="entry name" value="DUF5118"/>
    <property type="match status" value="1"/>
</dbReference>
<comment type="caution">
    <text evidence="4">The sequence shown here is derived from an EMBL/GenBank/DDBJ whole genome shotgun (WGS) entry which is preliminary data.</text>
</comment>